<sequence length="78" mass="8400">MVDGTDAALLAVRPALKTEAEALIAAVQARAAERGVALPVAPEAPVSCCGRGCTDCVWAFFYSEVRYWRDEAVLRWSA</sequence>
<dbReference type="RefSeq" id="WP_179633155.1">
    <property type="nucleotide sequence ID" value="NZ_JACCFH010000001.1"/>
</dbReference>
<dbReference type="Proteomes" id="UP000518288">
    <property type="component" value="Unassembled WGS sequence"/>
</dbReference>
<reference evidence="2 3" key="1">
    <citation type="submission" date="2020-07" db="EMBL/GenBank/DDBJ databases">
        <title>Genomic Encyclopedia of Archaeal and Bacterial Type Strains, Phase II (KMG-II): from individual species to whole genera.</title>
        <authorList>
            <person name="Goeker M."/>
        </authorList>
    </citation>
    <scope>NUCLEOTIDE SEQUENCE [LARGE SCALE GENOMIC DNA]</scope>
    <source>
        <strain evidence="2 3">DSM 21226</strain>
    </source>
</reference>
<accession>A0A7Y9QVM8</accession>
<evidence type="ECO:0000313" key="3">
    <source>
        <dbReference type="Proteomes" id="UP000518288"/>
    </source>
</evidence>
<dbReference type="Pfam" id="PF09791">
    <property type="entry name" value="Oxidored-like"/>
    <property type="match status" value="1"/>
</dbReference>
<comment type="caution">
    <text evidence="2">The sequence shown here is derived from an EMBL/GenBank/DDBJ whole genome shotgun (WGS) entry which is preliminary data.</text>
</comment>
<proteinExistence type="predicted"/>
<name>A0A7Y9QVM8_9BURK</name>
<keyword evidence="3" id="KW-1185">Reference proteome</keyword>
<gene>
    <name evidence="2" type="ORF">BDD16_001227</name>
</gene>
<dbReference type="EMBL" id="JACCFH010000001">
    <property type="protein sequence ID" value="NYG32241.1"/>
    <property type="molecule type" value="Genomic_DNA"/>
</dbReference>
<evidence type="ECO:0000313" key="2">
    <source>
        <dbReference type="EMBL" id="NYG32241.1"/>
    </source>
</evidence>
<dbReference type="AlphaFoldDB" id="A0A7Y9QVM8"/>
<evidence type="ECO:0000259" key="1">
    <source>
        <dbReference type="Pfam" id="PF09791"/>
    </source>
</evidence>
<feature type="domain" description="Oxidoreductase-like" evidence="1">
    <location>
        <begin position="34"/>
        <end position="71"/>
    </location>
</feature>
<protein>
    <recommendedName>
        <fullName evidence="1">Oxidoreductase-like domain-containing protein</fullName>
    </recommendedName>
</protein>
<organism evidence="2 3">
    <name type="scientific">Sphaerotilus montanus</name>
    <dbReference type="NCBI Taxonomy" id="522889"/>
    <lineage>
        <taxon>Bacteria</taxon>
        <taxon>Pseudomonadati</taxon>
        <taxon>Pseudomonadota</taxon>
        <taxon>Betaproteobacteria</taxon>
        <taxon>Burkholderiales</taxon>
        <taxon>Sphaerotilaceae</taxon>
        <taxon>Sphaerotilus</taxon>
    </lineage>
</organism>
<dbReference type="InterPro" id="IPR019180">
    <property type="entry name" value="Oxidoreductase-like_N"/>
</dbReference>